<comment type="subcellular location">
    <subcellularLocation>
        <location evidence="1">Membrane</location>
        <topology evidence="1">Multi-pass membrane protein</topology>
    </subcellularLocation>
</comment>
<reference evidence="10 11" key="1">
    <citation type="journal article" date="2010" name="Genome Biol.">
        <title>A first genome assembly of the barley fungal pathogen Pyrenophora teres f. teres.</title>
        <authorList>
            <person name="Ellwood S.R."/>
            <person name="Liu Z."/>
            <person name="Syme R.A."/>
            <person name="Lai Z."/>
            <person name="Hane J.K."/>
            <person name="Keiper F."/>
            <person name="Moffat C.S."/>
            <person name="Oliver R.P."/>
            <person name="Friesen T.L."/>
        </authorList>
    </citation>
    <scope>NUCLEOTIDE SEQUENCE [LARGE SCALE GENOMIC DNA]</scope>
    <source>
        <strain evidence="10 11">0-1</strain>
    </source>
</reference>
<evidence type="ECO:0000256" key="1">
    <source>
        <dbReference type="ARBA" id="ARBA00004141"/>
    </source>
</evidence>
<dbReference type="eggNOG" id="KOG0409">
    <property type="taxonomic scope" value="Eukaryota"/>
</dbReference>
<evidence type="ECO:0000256" key="3">
    <source>
        <dbReference type="ARBA" id="ARBA00022989"/>
    </source>
</evidence>
<feature type="compositionally biased region" description="Gly residues" evidence="6">
    <location>
        <begin position="349"/>
        <end position="358"/>
    </location>
</feature>
<feature type="transmembrane region" description="Helical" evidence="7">
    <location>
        <begin position="43"/>
        <end position="65"/>
    </location>
</feature>
<keyword evidence="2 7" id="KW-0812">Transmembrane</keyword>
<sequence length="523" mass="56532">MALAPTSWPMALSVLIPLPFDIISTVLRFWIRHKRKAWGPDDWAMLVNLPLWTVSTIATIAMSFSGIGQNDASLSTFQYSNSLRWFYIFQEPWCFTLVAIKVSIGFALIRIASGKKWIEYVIYTSMLFNFVVMGGTGFYLFFQCRPVQKNWTPTMDGECNDRSIQTVLSYAVAVVSISTDWIFATLPIFLLWNVQLDWRVKGSVMLMLGLGVFASIAPIVRLKYLIGLNDSTHLLQNLGNILAWASAEMNVGMFVANLPACHPLLKHAISQFSSWTGGSGSRSLSYGKSKKLGAQRLSRDPASKHWMELEEQPEEGRKGHGGGSKGSKGPPGVETRIYGDLDTGIRGSMDGGNDGGGRTSADGADTVITTLPDSNTVKKVYLDPTTGTIAGAGNTSSTTDTTKLIVECGTIETATILEVAKAAEISRASKQLTFVDVPVSGRPMGAQDGILAFMAGTNHKAIFPVVKSYLSHMGKPDAIFLCGDIGAGTAFKFINNYPSAITSLAASEALNTGSKMGLDVARS</sequence>
<evidence type="ECO:0000259" key="8">
    <source>
        <dbReference type="Pfam" id="PF03446"/>
    </source>
</evidence>
<dbReference type="KEGG" id="pte:PTT_18752"/>
<dbReference type="Proteomes" id="UP000001067">
    <property type="component" value="Unassembled WGS sequence"/>
</dbReference>
<evidence type="ECO:0000259" key="9">
    <source>
        <dbReference type="Pfam" id="PF20684"/>
    </source>
</evidence>
<dbReference type="Gene3D" id="3.40.50.720">
    <property type="entry name" value="NAD(P)-binding Rossmann-like Domain"/>
    <property type="match status" value="1"/>
</dbReference>
<comment type="similarity">
    <text evidence="5">Belongs to the SAT4 family.</text>
</comment>
<proteinExistence type="inferred from homology"/>
<keyword evidence="4 7" id="KW-0472">Membrane</keyword>
<dbReference type="InterPro" id="IPR036291">
    <property type="entry name" value="NAD(P)-bd_dom_sf"/>
</dbReference>
<dbReference type="GO" id="GO:0050661">
    <property type="term" value="F:NADP binding"/>
    <property type="evidence" value="ECO:0007669"/>
    <property type="project" value="InterPro"/>
</dbReference>
<dbReference type="PANTHER" id="PTHR33048:SF31">
    <property type="entry name" value="INTEGRAL MEMBRANE PROTEIN"/>
    <property type="match status" value="1"/>
</dbReference>
<dbReference type="InterPro" id="IPR013328">
    <property type="entry name" value="6PGD_dom2"/>
</dbReference>
<feature type="transmembrane region" description="Helical" evidence="7">
    <location>
        <begin position="12"/>
        <end position="31"/>
    </location>
</feature>
<evidence type="ECO:0000256" key="2">
    <source>
        <dbReference type="ARBA" id="ARBA00022692"/>
    </source>
</evidence>
<dbReference type="Gene3D" id="1.10.1040.10">
    <property type="entry name" value="N-(1-d-carboxylethyl)-l-norvaline Dehydrogenase, domain 2"/>
    <property type="match status" value="1"/>
</dbReference>
<keyword evidence="3 7" id="KW-1133">Transmembrane helix</keyword>
<feature type="transmembrane region" description="Helical" evidence="7">
    <location>
        <begin position="170"/>
        <end position="192"/>
    </location>
</feature>
<protein>
    <submittedName>
        <fullName evidence="10">Uncharacterized protein</fullName>
    </submittedName>
</protein>
<name>E3S7F8_PYRTT</name>
<feature type="domain" description="6-phosphogluconate dehydrogenase NADP-binding" evidence="8">
    <location>
        <begin position="361"/>
        <end position="478"/>
    </location>
</feature>
<dbReference type="OrthoDB" id="3934549at2759"/>
<evidence type="ECO:0000313" key="10">
    <source>
        <dbReference type="EMBL" id="EFQ86088.1"/>
    </source>
</evidence>
<evidence type="ECO:0000256" key="5">
    <source>
        <dbReference type="ARBA" id="ARBA00038359"/>
    </source>
</evidence>
<dbReference type="AlphaFoldDB" id="E3S7F8"/>
<dbReference type="SUPFAM" id="SSF48179">
    <property type="entry name" value="6-phosphogluconate dehydrogenase C-terminal domain-like"/>
    <property type="match status" value="1"/>
</dbReference>
<dbReference type="InterPro" id="IPR006115">
    <property type="entry name" value="6PGDH_NADP-bd"/>
</dbReference>
<evidence type="ECO:0000313" key="11">
    <source>
        <dbReference type="Proteomes" id="UP000001067"/>
    </source>
</evidence>
<dbReference type="Pfam" id="PF03446">
    <property type="entry name" value="NAD_binding_2"/>
    <property type="match status" value="1"/>
</dbReference>
<evidence type="ECO:0000256" key="7">
    <source>
        <dbReference type="SAM" id="Phobius"/>
    </source>
</evidence>
<feature type="domain" description="Rhodopsin" evidence="9">
    <location>
        <begin position="27"/>
        <end position="266"/>
    </location>
</feature>
<gene>
    <name evidence="10" type="ORF">PTT_18752</name>
</gene>
<organism evidence="11">
    <name type="scientific">Pyrenophora teres f. teres (strain 0-1)</name>
    <name type="common">Barley net blotch fungus</name>
    <name type="synonym">Drechslera teres f. teres</name>
    <dbReference type="NCBI Taxonomy" id="861557"/>
    <lineage>
        <taxon>Eukaryota</taxon>
        <taxon>Fungi</taxon>
        <taxon>Dikarya</taxon>
        <taxon>Ascomycota</taxon>
        <taxon>Pezizomycotina</taxon>
        <taxon>Dothideomycetes</taxon>
        <taxon>Pleosporomycetidae</taxon>
        <taxon>Pleosporales</taxon>
        <taxon>Pleosporineae</taxon>
        <taxon>Pleosporaceae</taxon>
        <taxon>Pyrenophora</taxon>
    </lineage>
</organism>
<dbReference type="InterPro" id="IPR052337">
    <property type="entry name" value="SAT4-like"/>
</dbReference>
<feature type="compositionally biased region" description="Basic and acidic residues" evidence="6">
    <location>
        <begin position="308"/>
        <end position="318"/>
    </location>
</feature>
<dbReference type="PANTHER" id="PTHR33048">
    <property type="entry name" value="PTH11-LIKE INTEGRAL MEMBRANE PROTEIN (AFU_ORTHOLOGUE AFUA_5G11245)"/>
    <property type="match status" value="1"/>
</dbReference>
<feature type="transmembrane region" description="Helical" evidence="7">
    <location>
        <begin position="204"/>
        <end position="226"/>
    </location>
</feature>
<keyword evidence="11" id="KW-1185">Reference proteome</keyword>
<feature type="transmembrane region" description="Helical" evidence="7">
    <location>
        <begin position="85"/>
        <end position="108"/>
    </location>
</feature>
<evidence type="ECO:0000256" key="6">
    <source>
        <dbReference type="SAM" id="MobiDB-lite"/>
    </source>
</evidence>
<accession>E3S7F8</accession>
<dbReference type="InterPro" id="IPR008927">
    <property type="entry name" value="6-PGluconate_DH-like_C_sf"/>
</dbReference>
<feature type="transmembrane region" description="Helical" evidence="7">
    <location>
        <begin position="120"/>
        <end position="142"/>
    </location>
</feature>
<dbReference type="SUPFAM" id="SSF51735">
    <property type="entry name" value="NAD(P)-binding Rossmann-fold domains"/>
    <property type="match status" value="1"/>
</dbReference>
<dbReference type="EMBL" id="GL537542">
    <property type="protein sequence ID" value="EFQ86088.1"/>
    <property type="molecule type" value="Genomic_DNA"/>
</dbReference>
<dbReference type="HOGENOM" id="CLU_520871_0_0_1"/>
<dbReference type="GO" id="GO:0016020">
    <property type="term" value="C:membrane"/>
    <property type="evidence" value="ECO:0007669"/>
    <property type="project" value="UniProtKB-SubCell"/>
</dbReference>
<evidence type="ECO:0000256" key="4">
    <source>
        <dbReference type="ARBA" id="ARBA00023136"/>
    </source>
</evidence>
<dbReference type="InterPro" id="IPR049326">
    <property type="entry name" value="Rhodopsin_dom_fungi"/>
</dbReference>
<dbReference type="STRING" id="861557.E3S7F8"/>
<feature type="region of interest" description="Disordered" evidence="6">
    <location>
        <begin position="308"/>
        <end position="367"/>
    </location>
</feature>
<dbReference type="Pfam" id="PF20684">
    <property type="entry name" value="Fung_rhodopsin"/>
    <property type="match status" value="1"/>
</dbReference>